<evidence type="ECO:0000256" key="4">
    <source>
        <dbReference type="ARBA" id="ARBA00023163"/>
    </source>
</evidence>
<dbReference type="EMBL" id="JAPDIA010000003">
    <property type="protein sequence ID" value="MDG0809204.1"/>
    <property type="molecule type" value="Genomic_DNA"/>
</dbReference>
<dbReference type="SUPFAM" id="SSF53850">
    <property type="entry name" value="Periplasmic binding protein-like II"/>
    <property type="match status" value="1"/>
</dbReference>
<accession>A0A9X4QSD8</accession>
<dbReference type="SUPFAM" id="SSF46785">
    <property type="entry name" value="Winged helix' DNA-binding domain"/>
    <property type="match status" value="1"/>
</dbReference>
<dbReference type="GO" id="GO:0003677">
    <property type="term" value="F:DNA binding"/>
    <property type="evidence" value="ECO:0007669"/>
    <property type="project" value="UniProtKB-KW"/>
</dbReference>
<evidence type="ECO:0000313" key="7">
    <source>
        <dbReference type="Proteomes" id="UP001153404"/>
    </source>
</evidence>
<proteinExistence type="inferred from homology"/>
<evidence type="ECO:0000256" key="1">
    <source>
        <dbReference type="ARBA" id="ARBA00009437"/>
    </source>
</evidence>
<dbReference type="RefSeq" id="WP_277530365.1">
    <property type="nucleotide sequence ID" value="NZ_JAPDIA010000003.1"/>
</dbReference>
<keyword evidence="2" id="KW-0805">Transcription regulation</keyword>
<keyword evidence="7" id="KW-1185">Reference proteome</keyword>
<dbReference type="InterPro" id="IPR000847">
    <property type="entry name" value="LysR_HTH_N"/>
</dbReference>
<gene>
    <name evidence="6" type="ORF">OMP40_07310</name>
</gene>
<dbReference type="GO" id="GO:0005829">
    <property type="term" value="C:cytosol"/>
    <property type="evidence" value="ECO:0007669"/>
    <property type="project" value="TreeGrafter"/>
</dbReference>
<dbReference type="Gene3D" id="3.40.190.290">
    <property type="match status" value="1"/>
</dbReference>
<dbReference type="Proteomes" id="UP001153404">
    <property type="component" value="Unassembled WGS sequence"/>
</dbReference>
<dbReference type="Pfam" id="PF00126">
    <property type="entry name" value="HTH_1"/>
    <property type="match status" value="1"/>
</dbReference>
<dbReference type="InterPro" id="IPR050950">
    <property type="entry name" value="HTH-type_LysR_regulators"/>
</dbReference>
<protein>
    <submittedName>
        <fullName evidence="6">LysR family transcriptional regulator</fullName>
    </submittedName>
</protein>
<sequence length="309" mass="34094">MDIRGISTFQTIVRTGSFQKAAQELQYAQSTITKQIQNLEDSLGVKLLERGKKLRLTQAGELFIAKSDRLLRDYYELQQTMTDLNDGEKGAVNVGIMEPAASYRIPALLKRFADAYPNVDIHLRIHNSHMFNQLVSDGSVDFAICATPDSGLGTTFEPLYVEDIVLLLPAAHPLAKQHRIRLADLRGEQILLTNATCPFRRKLETALHERGGTPYRKIEIGNMAALKYYVHVEYGIAAVPRITVTPPPEGTIVRAIEDLDAGLTTGLLMKKDTRLLSAAARKLSAFLAEELGRLSERAEAPAIAEASPA</sequence>
<dbReference type="InterPro" id="IPR036388">
    <property type="entry name" value="WH-like_DNA-bd_sf"/>
</dbReference>
<dbReference type="GO" id="GO:0003700">
    <property type="term" value="F:DNA-binding transcription factor activity"/>
    <property type="evidence" value="ECO:0007669"/>
    <property type="project" value="InterPro"/>
</dbReference>
<dbReference type="Pfam" id="PF03466">
    <property type="entry name" value="LysR_substrate"/>
    <property type="match status" value="1"/>
</dbReference>
<name>A0A9X4QSD8_9BACL</name>
<dbReference type="PRINTS" id="PR00039">
    <property type="entry name" value="HTHLYSR"/>
</dbReference>
<reference evidence="6" key="1">
    <citation type="submission" date="2022-10" db="EMBL/GenBank/DDBJ databases">
        <title>Comparative genomic analysis of Cohnella hashimotonis sp. nov., isolated from the International Space Station.</title>
        <authorList>
            <person name="Simpson A."/>
            <person name="Venkateswaran K."/>
        </authorList>
    </citation>
    <scope>NUCLEOTIDE SEQUENCE</scope>
    <source>
        <strain evidence="6">DSM 28161</strain>
    </source>
</reference>
<comment type="similarity">
    <text evidence="1">Belongs to the LysR transcriptional regulatory family.</text>
</comment>
<evidence type="ECO:0000259" key="5">
    <source>
        <dbReference type="PROSITE" id="PS50931"/>
    </source>
</evidence>
<dbReference type="CDD" id="cd05466">
    <property type="entry name" value="PBP2_LTTR_substrate"/>
    <property type="match status" value="1"/>
</dbReference>
<comment type="caution">
    <text evidence="6">The sequence shown here is derived from an EMBL/GenBank/DDBJ whole genome shotgun (WGS) entry which is preliminary data.</text>
</comment>
<feature type="domain" description="HTH lysR-type" evidence="5">
    <location>
        <begin position="1"/>
        <end position="57"/>
    </location>
</feature>
<dbReference type="PANTHER" id="PTHR30419:SF25">
    <property type="entry name" value="HTH-TYPE TRANSCRIPTIONAL REGULATOR YTLI"/>
    <property type="match status" value="1"/>
</dbReference>
<evidence type="ECO:0000256" key="3">
    <source>
        <dbReference type="ARBA" id="ARBA00023125"/>
    </source>
</evidence>
<dbReference type="InterPro" id="IPR036390">
    <property type="entry name" value="WH_DNA-bd_sf"/>
</dbReference>
<evidence type="ECO:0000256" key="2">
    <source>
        <dbReference type="ARBA" id="ARBA00023015"/>
    </source>
</evidence>
<keyword evidence="4" id="KW-0804">Transcription</keyword>
<organism evidence="6 7">
    <name type="scientific">Cohnella rhizosphaerae</name>
    <dbReference type="NCBI Taxonomy" id="1457232"/>
    <lineage>
        <taxon>Bacteria</taxon>
        <taxon>Bacillati</taxon>
        <taxon>Bacillota</taxon>
        <taxon>Bacilli</taxon>
        <taxon>Bacillales</taxon>
        <taxon>Paenibacillaceae</taxon>
        <taxon>Cohnella</taxon>
    </lineage>
</organism>
<keyword evidence="3" id="KW-0238">DNA-binding</keyword>
<dbReference type="Gene3D" id="1.10.10.10">
    <property type="entry name" value="Winged helix-like DNA-binding domain superfamily/Winged helix DNA-binding domain"/>
    <property type="match status" value="1"/>
</dbReference>
<evidence type="ECO:0000313" key="6">
    <source>
        <dbReference type="EMBL" id="MDG0809204.1"/>
    </source>
</evidence>
<dbReference type="PANTHER" id="PTHR30419">
    <property type="entry name" value="HTH-TYPE TRANSCRIPTIONAL REGULATOR YBHD"/>
    <property type="match status" value="1"/>
</dbReference>
<dbReference type="InterPro" id="IPR005119">
    <property type="entry name" value="LysR_subst-bd"/>
</dbReference>
<dbReference type="FunFam" id="1.10.10.10:FF:000001">
    <property type="entry name" value="LysR family transcriptional regulator"/>
    <property type="match status" value="1"/>
</dbReference>
<dbReference type="PROSITE" id="PS50931">
    <property type="entry name" value="HTH_LYSR"/>
    <property type="match status" value="1"/>
</dbReference>
<dbReference type="AlphaFoldDB" id="A0A9X4QSD8"/>